<dbReference type="GO" id="GO:0043565">
    <property type="term" value="F:sequence-specific DNA binding"/>
    <property type="evidence" value="ECO:0007669"/>
    <property type="project" value="InterPro"/>
</dbReference>
<evidence type="ECO:0000256" key="4">
    <source>
        <dbReference type="SAM" id="MobiDB-lite"/>
    </source>
</evidence>
<gene>
    <name evidence="6" type="ORF">C4N9_13230</name>
</gene>
<dbReference type="Gene3D" id="1.10.10.60">
    <property type="entry name" value="Homeodomain-like"/>
    <property type="match status" value="1"/>
</dbReference>
<organism evidence="6 7">
    <name type="scientific">Pararhodobacter marinus</name>
    <dbReference type="NCBI Taxonomy" id="2184063"/>
    <lineage>
        <taxon>Bacteria</taxon>
        <taxon>Pseudomonadati</taxon>
        <taxon>Pseudomonadota</taxon>
        <taxon>Alphaproteobacteria</taxon>
        <taxon>Rhodobacterales</taxon>
        <taxon>Paracoccaceae</taxon>
        <taxon>Pararhodobacter</taxon>
    </lineage>
</organism>
<feature type="region of interest" description="Disordered" evidence="4">
    <location>
        <begin position="1"/>
        <end position="36"/>
    </location>
</feature>
<dbReference type="SUPFAM" id="SSF46689">
    <property type="entry name" value="Homeodomain-like"/>
    <property type="match status" value="1"/>
</dbReference>
<dbReference type="Proteomes" id="UP000244940">
    <property type="component" value="Unassembled WGS sequence"/>
</dbReference>
<keyword evidence="3" id="KW-0804">Transcription</keyword>
<dbReference type="PROSITE" id="PS01124">
    <property type="entry name" value="HTH_ARAC_FAMILY_2"/>
    <property type="match status" value="1"/>
</dbReference>
<name>A0A2U2C925_9RHOB</name>
<dbReference type="InterPro" id="IPR009057">
    <property type="entry name" value="Homeodomain-like_sf"/>
</dbReference>
<dbReference type="OrthoDB" id="2559672at2"/>
<dbReference type="InterPro" id="IPR018060">
    <property type="entry name" value="HTH_AraC"/>
</dbReference>
<proteinExistence type="predicted"/>
<feature type="compositionally biased region" description="Low complexity" evidence="4">
    <location>
        <begin position="18"/>
        <end position="36"/>
    </location>
</feature>
<dbReference type="SMART" id="SM00342">
    <property type="entry name" value="HTH_ARAC"/>
    <property type="match status" value="1"/>
</dbReference>
<dbReference type="InterPro" id="IPR050204">
    <property type="entry name" value="AraC_XylS_family_regulators"/>
</dbReference>
<evidence type="ECO:0000256" key="2">
    <source>
        <dbReference type="ARBA" id="ARBA00023125"/>
    </source>
</evidence>
<dbReference type="AlphaFoldDB" id="A0A2U2C925"/>
<evidence type="ECO:0000256" key="1">
    <source>
        <dbReference type="ARBA" id="ARBA00023015"/>
    </source>
</evidence>
<evidence type="ECO:0000259" key="5">
    <source>
        <dbReference type="PROSITE" id="PS01124"/>
    </source>
</evidence>
<protein>
    <submittedName>
        <fullName evidence="6">AraC family transcriptional regulator</fullName>
    </submittedName>
</protein>
<dbReference type="GO" id="GO:0003700">
    <property type="term" value="F:DNA-binding transcription factor activity"/>
    <property type="evidence" value="ECO:0007669"/>
    <property type="project" value="InterPro"/>
</dbReference>
<dbReference type="Pfam" id="PF12833">
    <property type="entry name" value="HTH_18"/>
    <property type="match status" value="1"/>
</dbReference>
<keyword evidence="1" id="KW-0805">Transcription regulation</keyword>
<evidence type="ECO:0000313" key="6">
    <source>
        <dbReference type="EMBL" id="PWE28294.1"/>
    </source>
</evidence>
<comment type="caution">
    <text evidence="6">The sequence shown here is derived from an EMBL/GenBank/DDBJ whole genome shotgun (WGS) entry which is preliminary data.</text>
</comment>
<dbReference type="PANTHER" id="PTHR46796">
    <property type="entry name" value="HTH-TYPE TRANSCRIPTIONAL ACTIVATOR RHAS-RELATED"/>
    <property type="match status" value="1"/>
</dbReference>
<accession>A0A2U2C925</accession>
<dbReference type="EMBL" id="QEYD01000007">
    <property type="protein sequence ID" value="PWE28294.1"/>
    <property type="molecule type" value="Genomic_DNA"/>
</dbReference>
<feature type="domain" description="HTH araC/xylS-type" evidence="5">
    <location>
        <begin position="154"/>
        <end position="235"/>
    </location>
</feature>
<evidence type="ECO:0000313" key="7">
    <source>
        <dbReference type="Proteomes" id="UP000244940"/>
    </source>
</evidence>
<feature type="region of interest" description="Disordered" evidence="4">
    <location>
        <begin position="238"/>
        <end position="257"/>
    </location>
</feature>
<keyword evidence="2" id="KW-0238">DNA-binding</keyword>
<keyword evidence="7" id="KW-1185">Reference proteome</keyword>
<sequence length="257" mass="27401">MRRCGKASRLTILQAQQPEGRAPRAGTGRAGGAECTGHAGSGARAMLYHRWHHVAQKDEVSTIMPDGCRDILVVSPPGGASSVTLTDWDDGPRRVAIRAGTTLTGYRLRPGVGVGAPVDTLDAARLDQQIGTALRVDGDCPDLIAALAEAGEDVDAVARQQGVSARTLQRHFAGLALPPPRFWRLLGRARRAVLALRGEEPLSDVAFDHGYSDQAHMNREVLRWFGRTPGQLRRDPATLTDLSQPGLGNWSTGAPGG</sequence>
<evidence type="ECO:0000256" key="3">
    <source>
        <dbReference type="ARBA" id="ARBA00023163"/>
    </source>
</evidence>
<reference evidence="6 7" key="1">
    <citation type="submission" date="2018-05" db="EMBL/GenBank/DDBJ databases">
        <title>Pararhodobacter marina sp. nov., isolated from deep-sea water of the Indian Ocean.</title>
        <authorList>
            <person name="Lai Q.Sr."/>
            <person name="Liu X."/>
            <person name="Shao Z."/>
        </authorList>
    </citation>
    <scope>NUCLEOTIDE SEQUENCE [LARGE SCALE GENOMIC DNA]</scope>
    <source>
        <strain evidence="6 7">CIC4N-9</strain>
    </source>
</reference>